<dbReference type="PROSITE" id="PS50929">
    <property type="entry name" value="ABC_TM1F"/>
    <property type="match status" value="1"/>
</dbReference>
<sequence>MKKGERKTIHYRRIWRMVAPSLKPWRWYLFLFLFFAIFLAICAVTEPYLYGSIVDSIILSVDEHTSVFPAFQLILPLLFVWGGLVLLETGVNAFYMFLSWKFGNEILGVFLEKWYHRVLFLDMELFKGERSGELLRKFDNTWDAVWDVSFRGVRTFLEAGMRFIAALSFGLFLDWRLALVSLIPVPLSIFIGVINMRAASHQQHTASMYWEKITGHVADAFANIATVKGFSNEGRFVKIFAKLYLTSCKHQFAINRLWAIVEAGYGAIYIFGRLLLFAVGAWFVLNGSTTLGTLIMFLGFANFLFGSVQMITMAFPNLSKSLVYLDRASEYWYKIPEIREKPKAKTLTRVKGQIIFDHVTFSYKDSRRVLKDVSFQVPDGQVFAIVGESGAGKSTLAQMMLRHYDPVGGSILIDGHDLRDLTLKSLRSSVGFVMQENLLFHDTILNNIRLAKPTASMKEVEQAAKRAQAHSFIKALPKKYDSMVGERGVKLSGGEKQRIALARVLLADPPILVLDEATSALDSKTEHDLQCALKETMKGRTTLVIAHRLSTVLDADQILVMDKGRIVMRGIHKDLIKKEGLYKQYWTIQAGGYL</sequence>
<dbReference type="PANTHER" id="PTHR43394:SF1">
    <property type="entry name" value="ATP-BINDING CASSETTE SUB-FAMILY B MEMBER 10, MITOCHONDRIAL"/>
    <property type="match status" value="1"/>
</dbReference>
<dbReference type="PROSITE" id="PS00211">
    <property type="entry name" value="ABC_TRANSPORTER_1"/>
    <property type="match status" value="1"/>
</dbReference>
<dbReference type="EMBL" id="LCMS01000015">
    <property type="protein sequence ID" value="KKU40529.1"/>
    <property type="molecule type" value="Genomic_DNA"/>
</dbReference>
<evidence type="ECO:0000256" key="7">
    <source>
        <dbReference type="ARBA" id="ARBA00023136"/>
    </source>
</evidence>
<keyword evidence="4" id="KW-0547">Nucleotide-binding</keyword>
<dbReference type="Gene3D" id="3.40.50.300">
    <property type="entry name" value="P-loop containing nucleotide triphosphate hydrolases"/>
    <property type="match status" value="1"/>
</dbReference>
<reference evidence="11 12" key="1">
    <citation type="journal article" date="2015" name="Nature">
        <title>rRNA introns, odd ribosomes, and small enigmatic genomes across a large radiation of phyla.</title>
        <authorList>
            <person name="Brown C.T."/>
            <person name="Hug L.A."/>
            <person name="Thomas B.C."/>
            <person name="Sharon I."/>
            <person name="Castelle C.J."/>
            <person name="Singh A."/>
            <person name="Wilkins M.J."/>
            <person name="Williams K.H."/>
            <person name="Banfield J.F."/>
        </authorList>
    </citation>
    <scope>NUCLEOTIDE SEQUENCE [LARGE SCALE GENOMIC DNA]</scope>
</reference>
<dbReference type="GO" id="GO:0005886">
    <property type="term" value="C:plasma membrane"/>
    <property type="evidence" value="ECO:0007669"/>
    <property type="project" value="UniProtKB-SubCell"/>
</dbReference>
<evidence type="ECO:0000256" key="3">
    <source>
        <dbReference type="ARBA" id="ARBA00022692"/>
    </source>
</evidence>
<dbReference type="GO" id="GO:0015421">
    <property type="term" value="F:ABC-type oligopeptide transporter activity"/>
    <property type="evidence" value="ECO:0007669"/>
    <property type="project" value="TreeGrafter"/>
</dbReference>
<dbReference type="SUPFAM" id="SSF52540">
    <property type="entry name" value="P-loop containing nucleoside triphosphate hydrolases"/>
    <property type="match status" value="1"/>
</dbReference>
<keyword evidence="5 11" id="KW-0067">ATP-binding</keyword>
<feature type="domain" description="ABC transmembrane type-1" evidence="10">
    <location>
        <begin position="30"/>
        <end position="320"/>
    </location>
</feature>
<dbReference type="InterPro" id="IPR017871">
    <property type="entry name" value="ABC_transporter-like_CS"/>
</dbReference>
<evidence type="ECO:0000256" key="2">
    <source>
        <dbReference type="ARBA" id="ARBA00022448"/>
    </source>
</evidence>
<dbReference type="PROSITE" id="PS50893">
    <property type="entry name" value="ABC_TRANSPORTER_2"/>
    <property type="match status" value="1"/>
</dbReference>
<keyword evidence="3 8" id="KW-0812">Transmembrane</keyword>
<evidence type="ECO:0000256" key="5">
    <source>
        <dbReference type="ARBA" id="ARBA00022840"/>
    </source>
</evidence>
<dbReference type="STRING" id="1618994.UX57_C0015G0016"/>
<gene>
    <name evidence="11" type="ORF">UX57_C0015G0016</name>
</gene>
<dbReference type="SMART" id="SM00382">
    <property type="entry name" value="AAA"/>
    <property type="match status" value="1"/>
</dbReference>
<feature type="transmembrane region" description="Helical" evidence="8">
    <location>
        <begin position="67"/>
        <end position="87"/>
    </location>
</feature>
<dbReference type="Pfam" id="PF00005">
    <property type="entry name" value="ABC_tran"/>
    <property type="match status" value="1"/>
</dbReference>
<evidence type="ECO:0000256" key="4">
    <source>
        <dbReference type="ARBA" id="ARBA00022741"/>
    </source>
</evidence>
<dbReference type="AlphaFoldDB" id="A0A0G1Q689"/>
<comment type="caution">
    <text evidence="11">The sequence shown here is derived from an EMBL/GenBank/DDBJ whole genome shotgun (WGS) entry which is preliminary data.</text>
</comment>
<accession>A0A0G1Q689</accession>
<dbReference type="InterPro" id="IPR003593">
    <property type="entry name" value="AAA+_ATPase"/>
</dbReference>
<feature type="transmembrane region" description="Helical" evidence="8">
    <location>
        <begin position="257"/>
        <end position="285"/>
    </location>
</feature>
<feature type="transmembrane region" description="Helical" evidence="8">
    <location>
        <begin position="179"/>
        <end position="198"/>
    </location>
</feature>
<evidence type="ECO:0000313" key="12">
    <source>
        <dbReference type="Proteomes" id="UP000034795"/>
    </source>
</evidence>
<name>A0A0G1Q689_9BACT</name>
<comment type="subcellular location">
    <subcellularLocation>
        <location evidence="1">Cell membrane</location>
        <topology evidence="1">Multi-pass membrane protein</topology>
    </subcellularLocation>
</comment>
<evidence type="ECO:0000313" key="11">
    <source>
        <dbReference type="EMBL" id="KKU40529.1"/>
    </source>
</evidence>
<protein>
    <submittedName>
        <fullName evidence="11">Lipid A export ATP-binding/permease protein MsbA</fullName>
    </submittedName>
</protein>
<proteinExistence type="predicted"/>
<evidence type="ECO:0000259" key="10">
    <source>
        <dbReference type="PROSITE" id="PS50929"/>
    </source>
</evidence>
<evidence type="ECO:0000256" key="6">
    <source>
        <dbReference type="ARBA" id="ARBA00022989"/>
    </source>
</evidence>
<organism evidence="11 12">
    <name type="scientific">Candidatus Uhrbacteria bacterium GW2011_GWE2_46_68</name>
    <dbReference type="NCBI Taxonomy" id="1618994"/>
    <lineage>
        <taxon>Bacteria</taxon>
        <taxon>Candidatus Uhriibacteriota</taxon>
    </lineage>
</organism>
<dbReference type="InterPro" id="IPR036640">
    <property type="entry name" value="ABC1_TM_sf"/>
</dbReference>
<keyword evidence="7 8" id="KW-0472">Membrane</keyword>
<dbReference type="Pfam" id="PF00664">
    <property type="entry name" value="ABC_membrane"/>
    <property type="match status" value="1"/>
</dbReference>
<evidence type="ECO:0000259" key="9">
    <source>
        <dbReference type="PROSITE" id="PS50893"/>
    </source>
</evidence>
<dbReference type="InterPro" id="IPR011527">
    <property type="entry name" value="ABC1_TM_dom"/>
</dbReference>
<dbReference type="FunFam" id="3.40.50.300:FF:000287">
    <property type="entry name" value="Multidrug ABC transporter ATP-binding protein"/>
    <property type="match status" value="1"/>
</dbReference>
<keyword evidence="2" id="KW-0813">Transport</keyword>
<dbReference type="Gene3D" id="1.20.1560.10">
    <property type="entry name" value="ABC transporter type 1, transmembrane domain"/>
    <property type="match status" value="1"/>
</dbReference>
<dbReference type="CDD" id="cd07346">
    <property type="entry name" value="ABC_6TM_exporters"/>
    <property type="match status" value="1"/>
</dbReference>
<dbReference type="SUPFAM" id="SSF90123">
    <property type="entry name" value="ABC transporter transmembrane region"/>
    <property type="match status" value="1"/>
</dbReference>
<dbReference type="PANTHER" id="PTHR43394">
    <property type="entry name" value="ATP-DEPENDENT PERMEASE MDL1, MITOCHONDRIAL"/>
    <property type="match status" value="1"/>
</dbReference>
<feature type="domain" description="ABC transporter" evidence="9">
    <location>
        <begin position="354"/>
        <end position="588"/>
    </location>
</feature>
<dbReference type="GO" id="GO:0016887">
    <property type="term" value="F:ATP hydrolysis activity"/>
    <property type="evidence" value="ECO:0007669"/>
    <property type="project" value="InterPro"/>
</dbReference>
<keyword evidence="6 8" id="KW-1133">Transmembrane helix</keyword>
<dbReference type="InterPro" id="IPR039421">
    <property type="entry name" value="Type_1_exporter"/>
</dbReference>
<dbReference type="GO" id="GO:0005524">
    <property type="term" value="F:ATP binding"/>
    <property type="evidence" value="ECO:0007669"/>
    <property type="project" value="UniProtKB-KW"/>
</dbReference>
<feature type="transmembrane region" description="Helical" evidence="8">
    <location>
        <begin position="291"/>
        <end position="315"/>
    </location>
</feature>
<evidence type="ECO:0000256" key="8">
    <source>
        <dbReference type="SAM" id="Phobius"/>
    </source>
</evidence>
<dbReference type="InterPro" id="IPR027417">
    <property type="entry name" value="P-loop_NTPase"/>
</dbReference>
<evidence type="ECO:0000256" key="1">
    <source>
        <dbReference type="ARBA" id="ARBA00004651"/>
    </source>
</evidence>
<dbReference type="Proteomes" id="UP000034795">
    <property type="component" value="Unassembled WGS sequence"/>
</dbReference>
<dbReference type="InterPro" id="IPR003439">
    <property type="entry name" value="ABC_transporter-like_ATP-bd"/>
</dbReference>